<evidence type="ECO:0000256" key="16">
    <source>
        <dbReference type="ARBA" id="ARBA00022968"/>
    </source>
</evidence>
<dbReference type="RefSeq" id="WP_376852676.1">
    <property type="nucleotide sequence ID" value="NZ_JBHSMF010000015.1"/>
</dbReference>
<keyword evidence="8" id="KW-0997">Cell inner membrane</keyword>
<evidence type="ECO:0000313" key="32">
    <source>
        <dbReference type="Proteomes" id="UP001596037"/>
    </source>
</evidence>
<dbReference type="InterPro" id="IPR036950">
    <property type="entry name" value="PBP_transglycosylase"/>
</dbReference>
<dbReference type="EC" id="3.4.16.4" evidence="5"/>
<dbReference type="InterPro" id="IPR023346">
    <property type="entry name" value="Lysozyme-like_dom_sf"/>
</dbReference>
<feature type="transmembrane region" description="Helical" evidence="27">
    <location>
        <begin position="29"/>
        <end position="56"/>
    </location>
</feature>
<feature type="region of interest" description="Disordered" evidence="26">
    <location>
        <begin position="767"/>
        <end position="812"/>
    </location>
</feature>
<keyword evidence="18 27" id="KW-1133">Transmembrane helix</keyword>
<keyword evidence="21" id="KW-0511">Multifunctional enzyme</keyword>
<keyword evidence="13 27" id="KW-0812">Transmembrane</keyword>
<evidence type="ECO:0000256" key="19">
    <source>
        <dbReference type="ARBA" id="ARBA00023136"/>
    </source>
</evidence>
<comment type="catalytic activity">
    <reaction evidence="23">
        <text>Preferential cleavage: (Ac)2-L-Lys-D-Ala-|-D-Ala. Also transpeptidation of peptidyl-alanyl moieties that are N-acyl substituents of D-alanine.</text>
        <dbReference type="EC" id="3.4.16.4"/>
    </reaction>
</comment>
<feature type="domain" description="Penicillin-binding protein transpeptidase" evidence="28">
    <location>
        <begin position="447"/>
        <end position="680"/>
    </location>
</feature>
<evidence type="ECO:0000256" key="3">
    <source>
        <dbReference type="ARBA" id="ARBA00007090"/>
    </source>
</evidence>
<comment type="similarity">
    <text evidence="3">In the C-terminal section; belongs to the transpeptidase family.</text>
</comment>
<dbReference type="PANTHER" id="PTHR32282:SF27">
    <property type="entry name" value="PENICILLIN-BINDING PROTEIN 1A"/>
    <property type="match status" value="1"/>
</dbReference>
<evidence type="ECO:0000256" key="9">
    <source>
        <dbReference type="ARBA" id="ARBA00022645"/>
    </source>
</evidence>
<dbReference type="InterPro" id="IPR031376">
    <property type="entry name" value="PCB_OB"/>
</dbReference>
<evidence type="ECO:0000256" key="21">
    <source>
        <dbReference type="ARBA" id="ARBA00023268"/>
    </source>
</evidence>
<keyword evidence="12" id="KW-0808">Transferase</keyword>
<evidence type="ECO:0000256" key="10">
    <source>
        <dbReference type="ARBA" id="ARBA00022670"/>
    </source>
</evidence>
<evidence type="ECO:0000256" key="6">
    <source>
        <dbReference type="ARBA" id="ARBA00018638"/>
    </source>
</evidence>
<proteinExistence type="inferred from homology"/>
<dbReference type="EC" id="2.4.99.28" evidence="24"/>
<dbReference type="Pfam" id="PF00912">
    <property type="entry name" value="Transgly"/>
    <property type="match status" value="1"/>
</dbReference>
<evidence type="ECO:0000256" key="8">
    <source>
        <dbReference type="ARBA" id="ARBA00022519"/>
    </source>
</evidence>
<evidence type="ECO:0000256" key="14">
    <source>
        <dbReference type="ARBA" id="ARBA00022801"/>
    </source>
</evidence>
<comment type="pathway">
    <text evidence="2">Cell wall biogenesis; peptidoglycan biosynthesis.</text>
</comment>
<comment type="similarity">
    <text evidence="4">In the N-terminal section; belongs to the glycosyltransferase 51 family.</text>
</comment>
<reference evidence="32" key="1">
    <citation type="journal article" date="2019" name="Int. J. Syst. Evol. Microbiol.">
        <title>The Global Catalogue of Microorganisms (GCM) 10K type strain sequencing project: providing services to taxonomists for standard genome sequencing and annotation.</title>
        <authorList>
            <consortium name="The Broad Institute Genomics Platform"/>
            <consortium name="The Broad Institute Genome Sequencing Center for Infectious Disease"/>
            <person name="Wu L."/>
            <person name="Ma J."/>
        </authorList>
    </citation>
    <scope>NUCLEOTIDE SEQUENCE [LARGE SCALE GENOMIC DNA]</scope>
    <source>
        <strain evidence="32">CCUG 57401</strain>
    </source>
</reference>
<dbReference type="Pfam" id="PF00905">
    <property type="entry name" value="Transpeptidase"/>
    <property type="match status" value="1"/>
</dbReference>
<evidence type="ECO:0000256" key="11">
    <source>
        <dbReference type="ARBA" id="ARBA00022676"/>
    </source>
</evidence>
<evidence type="ECO:0000259" key="30">
    <source>
        <dbReference type="Pfam" id="PF17092"/>
    </source>
</evidence>
<dbReference type="PANTHER" id="PTHR32282">
    <property type="entry name" value="BINDING PROTEIN TRANSPEPTIDASE, PUTATIVE-RELATED"/>
    <property type="match status" value="1"/>
</dbReference>
<dbReference type="Pfam" id="PF17092">
    <property type="entry name" value="PCB_OB"/>
    <property type="match status" value="1"/>
</dbReference>
<keyword evidence="15" id="KW-0133">Cell shape</keyword>
<dbReference type="InterPro" id="IPR001460">
    <property type="entry name" value="PCN-bd_Tpept"/>
</dbReference>
<evidence type="ECO:0000256" key="5">
    <source>
        <dbReference type="ARBA" id="ARBA00012448"/>
    </source>
</evidence>
<protein>
    <recommendedName>
        <fullName evidence="6">Penicillin-binding protein 1A</fullName>
        <ecNumber evidence="24">2.4.99.28</ecNumber>
        <ecNumber evidence="5">3.4.16.4</ecNumber>
    </recommendedName>
</protein>
<dbReference type="SUPFAM" id="SSF56601">
    <property type="entry name" value="beta-lactamase/transpeptidase-like"/>
    <property type="match status" value="1"/>
</dbReference>
<evidence type="ECO:0000256" key="4">
    <source>
        <dbReference type="ARBA" id="ARBA00007739"/>
    </source>
</evidence>
<keyword evidence="9" id="KW-0121">Carboxypeptidase</keyword>
<dbReference type="InterPro" id="IPR001264">
    <property type="entry name" value="Glyco_trans_51"/>
</dbReference>
<keyword evidence="22" id="KW-0961">Cell wall biogenesis/degradation</keyword>
<dbReference type="Gene3D" id="3.40.710.10">
    <property type="entry name" value="DD-peptidase/beta-lactamase superfamily"/>
    <property type="match status" value="2"/>
</dbReference>
<evidence type="ECO:0000256" key="13">
    <source>
        <dbReference type="ARBA" id="ARBA00022692"/>
    </source>
</evidence>
<evidence type="ECO:0000256" key="17">
    <source>
        <dbReference type="ARBA" id="ARBA00022984"/>
    </source>
</evidence>
<comment type="caution">
    <text evidence="31">The sequence shown here is derived from an EMBL/GenBank/DDBJ whole genome shotgun (WGS) entry which is preliminary data.</text>
</comment>
<evidence type="ECO:0000256" key="15">
    <source>
        <dbReference type="ARBA" id="ARBA00022960"/>
    </source>
</evidence>
<name>A0ABW0NNE1_9BURK</name>
<dbReference type="Gene3D" id="1.10.3810.10">
    <property type="entry name" value="Biosynthetic peptidoglycan transglycosylase-like"/>
    <property type="match status" value="1"/>
</dbReference>
<evidence type="ECO:0000256" key="1">
    <source>
        <dbReference type="ARBA" id="ARBA00004249"/>
    </source>
</evidence>
<dbReference type="InterPro" id="IPR050396">
    <property type="entry name" value="Glycosyltr_51/Transpeptidase"/>
</dbReference>
<evidence type="ECO:0000256" key="7">
    <source>
        <dbReference type="ARBA" id="ARBA00022475"/>
    </source>
</evidence>
<keyword evidence="19 27" id="KW-0472">Membrane</keyword>
<evidence type="ECO:0000256" key="27">
    <source>
        <dbReference type="SAM" id="Phobius"/>
    </source>
</evidence>
<evidence type="ECO:0000256" key="22">
    <source>
        <dbReference type="ARBA" id="ARBA00023316"/>
    </source>
</evidence>
<dbReference type="SUPFAM" id="SSF53955">
    <property type="entry name" value="Lysozyme-like"/>
    <property type="match status" value="1"/>
</dbReference>
<evidence type="ECO:0000256" key="2">
    <source>
        <dbReference type="ARBA" id="ARBA00004752"/>
    </source>
</evidence>
<evidence type="ECO:0000256" key="20">
    <source>
        <dbReference type="ARBA" id="ARBA00023251"/>
    </source>
</evidence>
<evidence type="ECO:0000259" key="29">
    <source>
        <dbReference type="Pfam" id="PF00912"/>
    </source>
</evidence>
<evidence type="ECO:0000256" key="25">
    <source>
        <dbReference type="ARBA" id="ARBA00049902"/>
    </source>
</evidence>
<keyword evidence="16" id="KW-0735">Signal-anchor</keyword>
<evidence type="ECO:0000256" key="23">
    <source>
        <dbReference type="ARBA" id="ARBA00034000"/>
    </source>
</evidence>
<evidence type="ECO:0000313" key="31">
    <source>
        <dbReference type="EMBL" id="MFC5500424.1"/>
    </source>
</evidence>
<comment type="subcellular location">
    <subcellularLocation>
        <location evidence="1">Cell inner membrane</location>
        <topology evidence="1">Single-pass type II membrane protein</topology>
    </subcellularLocation>
</comment>
<evidence type="ECO:0000256" key="12">
    <source>
        <dbReference type="ARBA" id="ARBA00022679"/>
    </source>
</evidence>
<gene>
    <name evidence="31" type="ORF">ACFPOE_22975</name>
</gene>
<keyword evidence="20" id="KW-0046">Antibiotic resistance</keyword>
<feature type="domain" description="Penicillin-binding protein OB-like" evidence="30">
    <location>
        <begin position="341"/>
        <end position="445"/>
    </location>
</feature>
<dbReference type="EMBL" id="JBHSMF010000015">
    <property type="protein sequence ID" value="MFC5500424.1"/>
    <property type="molecule type" value="Genomic_DNA"/>
</dbReference>
<keyword evidence="32" id="KW-1185">Reference proteome</keyword>
<organism evidence="31 32">
    <name type="scientific">Caenimonas terrae</name>
    <dbReference type="NCBI Taxonomy" id="696074"/>
    <lineage>
        <taxon>Bacteria</taxon>
        <taxon>Pseudomonadati</taxon>
        <taxon>Pseudomonadota</taxon>
        <taxon>Betaproteobacteria</taxon>
        <taxon>Burkholderiales</taxon>
        <taxon>Comamonadaceae</taxon>
        <taxon>Caenimonas</taxon>
    </lineage>
</organism>
<evidence type="ECO:0000256" key="26">
    <source>
        <dbReference type="SAM" id="MobiDB-lite"/>
    </source>
</evidence>
<comment type="catalytic activity">
    <reaction evidence="25">
        <text>[GlcNAc-(1-&gt;4)-Mur2Ac(oyl-L-Ala-gamma-D-Glu-L-Lys-D-Ala-D-Ala)](n)-di-trans,octa-cis-undecaprenyl diphosphate + beta-D-GlcNAc-(1-&gt;4)-Mur2Ac(oyl-L-Ala-gamma-D-Glu-L-Lys-D-Ala-D-Ala)-di-trans,octa-cis-undecaprenyl diphosphate = [GlcNAc-(1-&gt;4)-Mur2Ac(oyl-L-Ala-gamma-D-Glu-L-Lys-D-Ala-D-Ala)](n+1)-di-trans,octa-cis-undecaprenyl diphosphate + di-trans,octa-cis-undecaprenyl diphosphate + H(+)</text>
        <dbReference type="Rhea" id="RHEA:23708"/>
        <dbReference type="Rhea" id="RHEA-COMP:9602"/>
        <dbReference type="Rhea" id="RHEA-COMP:9603"/>
        <dbReference type="ChEBI" id="CHEBI:15378"/>
        <dbReference type="ChEBI" id="CHEBI:58405"/>
        <dbReference type="ChEBI" id="CHEBI:60033"/>
        <dbReference type="ChEBI" id="CHEBI:78435"/>
        <dbReference type="EC" id="2.4.99.28"/>
    </reaction>
</comment>
<keyword evidence="14" id="KW-0378">Hydrolase</keyword>
<dbReference type="Proteomes" id="UP001596037">
    <property type="component" value="Unassembled WGS sequence"/>
</dbReference>
<keyword evidence="10" id="KW-0645">Protease</keyword>
<sequence>MPSDSSSDASATSSGPSAQPALRSRLMRALLWIGGLFLAGLLSVITIVGVALAVAYPNLPDISDLSDYRPKLPLRIYSSEGLLMGEFGEERRNLTPIREIPKVMVNAVLAIEDARFYSHGGVDYKGLMRAALANLGRVKSQGASTITMQVARNVYLSSEKTFTRKLYEVLLTFKLEHLLSKDQILEIYMNQIFLGNRAYGFAAASEAYFGKPMKELTIAEAAMLAGLPKAPSAYNPISNPSRARSRQQYIIERMLENGFITAAQAEAAKKEELHVRSGGDNTKVHAEYIAETVRQLVYAQYGDETYTRGLNVFTTVKAEQQDAAYRALRKGIMDYERRQIYRGPEEFIDLPADPKEAEDAIDDTLAEHPDNGDVLAAVVLEAGPKKIVAVRQTGDQIDIVGEGLRPAQSGLSDKAPPKIKIRRGAVIRIAKTPKNTWEITQLPEVEGAFIALDPRDGAIHALVGGFDFNKNKFNHVTQAWRQPGSGFKPFIYSAALEKGFTPSTIINDAPLFFDAGVTGGQPWEPKNYDGKFEGPMPLHRALAQSKNMVSIRILQAVGAQNAQDWITRFGFDADKHPPYLTMALGAGSVTPMQMALGYSVFANGGYRVNPWLVTKITDQKGKALVESQPPLPNEAVRAIDARNAFIMDRLLQEVARSGTAAKAQRDLKRPDLYGKTGTTNDSIDTWFNGFHQTLVAIVWMGYDNPRSLGDRETGGGLSLPVWVNFMETALKGVPIMEPSAPAGVVNVGGEWYFEEYARGNGVASLGTAPAAPVGPPPPPEDKSLLNSDGMPPPRQPLPATDERKSILDLFRN</sequence>
<dbReference type="InterPro" id="IPR012338">
    <property type="entry name" value="Beta-lactam/transpept-like"/>
</dbReference>
<feature type="domain" description="Glycosyl transferase family 51" evidence="29">
    <location>
        <begin position="83"/>
        <end position="254"/>
    </location>
</feature>
<dbReference type="NCBIfam" id="TIGR02074">
    <property type="entry name" value="PBP_1a_fam"/>
    <property type="match status" value="1"/>
</dbReference>
<accession>A0ABW0NNE1</accession>
<keyword evidence="17" id="KW-0573">Peptidoglycan synthesis</keyword>
<evidence type="ECO:0000259" key="28">
    <source>
        <dbReference type="Pfam" id="PF00905"/>
    </source>
</evidence>
<evidence type="ECO:0000256" key="18">
    <source>
        <dbReference type="ARBA" id="ARBA00022989"/>
    </source>
</evidence>
<evidence type="ECO:0000256" key="24">
    <source>
        <dbReference type="ARBA" id="ARBA00044770"/>
    </source>
</evidence>
<keyword evidence="11" id="KW-0328">Glycosyltransferase</keyword>
<feature type="compositionally biased region" description="Basic and acidic residues" evidence="26">
    <location>
        <begin position="800"/>
        <end position="812"/>
    </location>
</feature>
<keyword evidence="7" id="KW-1003">Cell membrane</keyword>